<evidence type="ECO:0000256" key="2">
    <source>
        <dbReference type="ARBA" id="ARBA00023242"/>
    </source>
</evidence>
<name>A0AAD7KFT4_9AGAR</name>
<dbReference type="CDD" id="cd00067">
    <property type="entry name" value="GAL4"/>
    <property type="match status" value="1"/>
</dbReference>
<feature type="region of interest" description="Disordered" evidence="3">
    <location>
        <begin position="107"/>
        <end position="161"/>
    </location>
</feature>
<evidence type="ECO:0000313" key="6">
    <source>
        <dbReference type="Proteomes" id="UP001215598"/>
    </source>
</evidence>
<dbReference type="Gene3D" id="4.10.240.10">
    <property type="entry name" value="Zn(2)-C6 fungal-type DNA-binding domain"/>
    <property type="match status" value="1"/>
</dbReference>
<dbReference type="GO" id="GO:0003677">
    <property type="term" value="F:DNA binding"/>
    <property type="evidence" value="ECO:0007669"/>
    <property type="project" value="InterPro"/>
</dbReference>
<feature type="domain" description="Zn(2)-C6 fungal-type" evidence="4">
    <location>
        <begin position="48"/>
        <end position="83"/>
    </location>
</feature>
<organism evidence="5 6">
    <name type="scientific">Mycena metata</name>
    <dbReference type="NCBI Taxonomy" id="1033252"/>
    <lineage>
        <taxon>Eukaryota</taxon>
        <taxon>Fungi</taxon>
        <taxon>Dikarya</taxon>
        <taxon>Basidiomycota</taxon>
        <taxon>Agaricomycotina</taxon>
        <taxon>Agaricomycetes</taxon>
        <taxon>Agaricomycetidae</taxon>
        <taxon>Agaricales</taxon>
        <taxon>Marasmiineae</taxon>
        <taxon>Mycenaceae</taxon>
        <taxon>Mycena</taxon>
    </lineage>
</organism>
<accession>A0AAD7KFT4</accession>
<dbReference type="InterPro" id="IPR007219">
    <property type="entry name" value="XnlR_reg_dom"/>
</dbReference>
<keyword evidence="2" id="KW-0539">Nucleus</keyword>
<comment type="caution">
    <text evidence="5">The sequence shown here is derived from an EMBL/GenBank/DDBJ whole genome shotgun (WGS) entry which is preliminary data.</text>
</comment>
<feature type="region of interest" description="Disordered" evidence="3">
    <location>
        <begin position="17"/>
        <end position="47"/>
    </location>
</feature>
<dbReference type="AlphaFoldDB" id="A0AAD7KFT4"/>
<dbReference type="EMBL" id="JARKIB010000002">
    <property type="protein sequence ID" value="KAJ7784714.1"/>
    <property type="molecule type" value="Genomic_DNA"/>
</dbReference>
<dbReference type="PROSITE" id="PS50048">
    <property type="entry name" value="ZN2_CY6_FUNGAL_2"/>
    <property type="match status" value="1"/>
</dbReference>
<sequence>MRVITFPLLSMPVARPTKKELSSSATSLSDDEYTQEHLSKKRRRQSQSCDACRARKVRCARENPDDPKQSCKHCVTLGIPCTYDYQPKKRGPPNLYLRRLQEAAAAAAAVTSPDRDSQTEPDTSVSPVSTIASPTQSVLSPTISTKRSKSPPPSFLEPNLKSTTVAVPPSRYQIAADTFHPQYTAPNFMPSPTFNAARPSDLITNGNGIGLPSAKPEDYHSPTESFSTYPLYNWSYKQHQVLPAHPPNVVPPLSFYYRPRRLDEIAPRDTISLIIALFFDFVYPLTPCIHRPSFMADLHARREERDPLFFALVMSTVASTLVQVPRSYLPMERPVVRKLAQTCHEASRHITIASYDPPTSMHVVIRYFDCVYHFCEGHDATQHAAFGEAAHIAVTLRLHEEAAYEGIDPIESEIRRRVFWLLFGADKSMSILLGRPICLRDEDCTLHFPKELDDEYITPSAYLPQPQGKTAIVSGLNYTSRIFALLGEILVRIRVDKRSPPQGQFATARLEEVQSLHSRILAALAHCPEPLRLKRSFTQSNVPPEYGGAGFRQATFAEVKDFFDNPNASRENALNPFLVVQGNIYVTQQLVRFVIEQYRDELVMSIQGSIDEQKVAEDREAVASDLLNILHSIPIQSIATNGPSLVHKVRFVASTLLDAVRKAETAPASAARAHAYLWDFLSILSEIERNYLLDDDRDGTSSGDGMAMMG</sequence>
<protein>
    <submittedName>
        <fullName evidence="5">Fungal-specific transcription factor domain-containing protein</fullName>
    </submittedName>
</protein>
<dbReference type="CDD" id="cd12148">
    <property type="entry name" value="fungal_TF_MHR"/>
    <property type="match status" value="1"/>
</dbReference>
<keyword evidence="6" id="KW-1185">Reference proteome</keyword>
<evidence type="ECO:0000256" key="3">
    <source>
        <dbReference type="SAM" id="MobiDB-lite"/>
    </source>
</evidence>
<reference evidence="5" key="1">
    <citation type="submission" date="2023-03" db="EMBL/GenBank/DDBJ databases">
        <title>Massive genome expansion in bonnet fungi (Mycena s.s.) driven by repeated elements and novel gene families across ecological guilds.</title>
        <authorList>
            <consortium name="Lawrence Berkeley National Laboratory"/>
            <person name="Harder C.B."/>
            <person name="Miyauchi S."/>
            <person name="Viragh M."/>
            <person name="Kuo A."/>
            <person name="Thoen E."/>
            <person name="Andreopoulos B."/>
            <person name="Lu D."/>
            <person name="Skrede I."/>
            <person name="Drula E."/>
            <person name="Henrissat B."/>
            <person name="Morin E."/>
            <person name="Kohler A."/>
            <person name="Barry K."/>
            <person name="LaButti K."/>
            <person name="Morin E."/>
            <person name="Salamov A."/>
            <person name="Lipzen A."/>
            <person name="Mereny Z."/>
            <person name="Hegedus B."/>
            <person name="Baldrian P."/>
            <person name="Stursova M."/>
            <person name="Weitz H."/>
            <person name="Taylor A."/>
            <person name="Grigoriev I.V."/>
            <person name="Nagy L.G."/>
            <person name="Martin F."/>
            <person name="Kauserud H."/>
        </authorList>
    </citation>
    <scope>NUCLEOTIDE SEQUENCE</scope>
    <source>
        <strain evidence="5">CBHHK182m</strain>
    </source>
</reference>
<dbReference type="PROSITE" id="PS00463">
    <property type="entry name" value="ZN2_CY6_FUNGAL_1"/>
    <property type="match status" value="1"/>
</dbReference>
<dbReference type="SUPFAM" id="SSF57701">
    <property type="entry name" value="Zn2/Cys6 DNA-binding domain"/>
    <property type="match status" value="1"/>
</dbReference>
<dbReference type="GO" id="GO:0008270">
    <property type="term" value="F:zinc ion binding"/>
    <property type="evidence" value="ECO:0007669"/>
    <property type="project" value="InterPro"/>
</dbReference>
<dbReference type="InterPro" id="IPR050987">
    <property type="entry name" value="AtrR-like"/>
</dbReference>
<evidence type="ECO:0000259" key="4">
    <source>
        <dbReference type="PROSITE" id="PS50048"/>
    </source>
</evidence>
<dbReference type="Pfam" id="PF00172">
    <property type="entry name" value="Zn_clus"/>
    <property type="match status" value="1"/>
</dbReference>
<feature type="compositionally biased region" description="Polar residues" evidence="3">
    <location>
        <begin position="120"/>
        <end position="145"/>
    </location>
</feature>
<dbReference type="InterPro" id="IPR001138">
    <property type="entry name" value="Zn2Cys6_DnaBD"/>
</dbReference>
<dbReference type="InterPro" id="IPR036864">
    <property type="entry name" value="Zn2-C6_fun-type_DNA-bd_sf"/>
</dbReference>
<dbReference type="GO" id="GO:0000981">
    <property type="term" value="F:DNA-binding transcription factor activity, RNA polymerase II-specific"/>
    <property type="evidence" value="ECO:0007669"/>
    <property type="project" value="InterPro"/>
</dbReference>
<dbReference type="Proteomes" id="UP001215598">
    <property type="component" value="Unassembled WGS sequence"/>
</dbReference>
<proteinExistence type="predicted"/>
<dbReference type="PANTHER" id="PTHR46910">
    <property type="entry name" value="TRANSCRIPTION FACTOR PDR1"/>
    <property type="match status" value="1"/>
</dbReference>
<dbReference type="GO" id="GO:0006351">
    <property type="term" value="P:DNA-templated transcription"/>
    <property type="evidence" value="ECO:0007669"/>
    <property type="project" value="InterPro"/>
</dbReference>
<gene>
    <name evidence="5" type="ORF">B0H16DRAFT_308167</name>
</gene>
<dbReference type="SMART" id="SM00906">
    <property type="entry name" value="Fungal_trans"/>
    <property type="match status" value="1"/>
</dbReference>
<dbReference type="PANTHER" id="PTHR46910:SF40">
    <property type="entry name" value="ZN(II)2CYS6 TRANSCRIPTION FACTOR (EUROFUNG)"/>
    <property type="match status" value="1"/>
</dbReference>
<keyword evidence="1" id="KW-0479">Metal-binding</keyword>
<dbReference type="SMART" id="SM00066">
    <property type="entry name" value="GAL4"/>
    <property type="match status" value="1"/>
</dbReference>
<dbReference type="Pfam" id="PF04082">
    <property type="entry name" value="Fungal_trans"/>
    <property type="match status" value="1"/>
</dbReference>
<evidence type="ECO:0000313" key="5">
    <source>
        <dbReference type="EMBL" id="KAJ7784714.1"/>
    </source>
</evidence>
<evidence type="ECO:0000256" key="1">
    <source>
        <dbReference type="ARBA" id="ARBA00022723"/>
    </source>
</evidence>